<dbReference type="SUPFAM" id="SSF52499">
    <property type="entry name" value="Isochorismatase-like hydrolases"/>
    <property type="match status" value="1"/>
</dbReference>
<dbReference type="InterPro" id="IPR011051">
    <property type="entry name" value="RmlC_Cupin_sf"/>
</dbReference>
<dbReference type="CDD" id="cd00431">
    <property type="entry name" value="cysteine_hydrolases"/>
    <property type="match status" value="1"/>
</dbReference>
<evidence type="ECO:0000313" key="8">
    <source>
        <dbReference type="Proteomes" id="UP001516023"/>
    </source>
</evidence>
<dbReference type="Pfam" id="PF04115">
    <property type="entry name" value="Ureidogly_lyase"/>
    <property type="match status" value="1"/>
</dbReference>
<dbReference type="InterPro" id="IPR036380">
    <property type="entry name" value="Isochorismatase-like_sf"/>
</dbReference>
<protein>
    <recommendedName>
        <fullName evidence="6">Isochorismatase-like domain-containing protein</fullName>
    </recommendedName>
</protein>
<sequence length="852" mass="93803">MKNRSKITSSRISAPLVSCDGKNGSRRSFSVSTDIVDFTGGRNQYVSRINSELKKLGMESTITSSNSNESEDGDTKPLDHSIEIVLATKENTRNVGWFISNGNDAIDRKIGIPLCGEVSEEGDFAEADWKDEPLCRQSKIKWRDDTEIAWLERQVELTQGFILMGDSPGLVVLGEPTHDREDLSETERHFPDTSRLKGYIFPARCGIIIKKGSWHNFPVSVGPDITFLRLNAREAVDALMGMKEIGPIDFRDCYKVQISDKFQNITLRYPDPRPIAKALGLLPDDSISTQNRKKCEGTTRVEVKKWGGNRSSNVWVVPIINVEAFNPDDYGPSIQPHLNKTQPEVANSGWRDYGNRRGLRRLGNLFSKHNIACTAVVSSDLVRDDLVMDQLHRLKREEDWEIGAHGANNSSGGHAGLSAKEEETTIADCIRHIETAFGCNNNLTWLTPGFSVTNSTSKLLLEAGVTTLLDFVDDDEPFRLTNEDQASDQSMVCLPYSMETNDFSLILTRNLSPREYAAAVESHILELAKESRESGSPTVVCLGMHTFVAGTPAVVHELDKMLARLSHASNISWATAEQVSNAVNDKTFGEATPTINSALHSSSSSDFGVQGAIPRLKCQSMSCEQNNIISIPARPSSFQSNRNNIGLILIDLQQDFMSPEGYGQELGNDPSKLRHIIQAIEAVLNSARSAGLMIIHTRESHRSNLADLSVLKASNCPSIGVDVGKGRMMVRGEWGSKFIPELAPLDDGSETVIDKPGKSSFYQTDLELVLQNAQVDTLIVCGVTTEVCVHSTVRDAADRGIKCIVLEDCTASYFDEFHEVGIKMISAQNGIFGSVSDSRYVIDALSRLGNKN</sequence>
<dbReference type="InterPro" id="IPR000868">
    <property type="entry name" value="Isochorismatase-like_dom"/>
</dbReference>
<keyword evidence="3" id="KW-0659">Purine metabolism</keyword>
<name>A0ABD3R309_9STRA</name>
<comment type="catalytic activity">
    <reaction evidence="5">
        <text>(S)-ureidoglycolate = urea + glyoxylate</text>
        <dbReference type="Rhea" id="RHEA:11304"/>
        <dbReference type="ChEBI" id="CHEBI:16199"/>
        <dbReference type="ChEBI" id="CHEBI:36655"/>
        <dbReference type="ChEBI" id="CHEBI:57296"/>
        <dbReference type="EC" id="4.3.2.3"/>
    </reaction>
</comment>
<comment type="subunit">
    <text evidence="2">Homodimer.</text>
</comment>
<dbReference type="InterPro" id="IPR024060">
    <property type="entry name" value="Ureidoglycolate_lyase_dom_sf"/>
</dbReference>
<dbReference type="Gene3D" id="3.20.20.370">
    <property type="entry name" value="Glycoside hydrolase/deacetylase"/>
    <property type="match status" value="1"/>
</dbReference>
<dbReference type="PANTHER" id="PTHR43123:SF4">
    <property type="entry name" value="POLYSACCHARIDE DEACETYLASE"/>
    <property type="match status" value="1"/>
</dbReference>
<dbReference type="InterPro" id="IPR007247">
    <property type="entry name" value="Ureidogly_lyase"/>
</dbReference>
<dbReference type="Gene3D" id="2.60.120.480">
    <property type="entry name" value="Ureidoglycolate hydrolase"/>
    <property type="match status" value="1"/>
</dbReference>
<evidence type="ECO:0000256" key="3">
    <source>
        <dbReference type="ARBA" id="ARBA00022631"/>
    </source>
</evidence>
<dbReference type="Proteomes" id="UP001516023">
    <property type="component" value="Unassembled WGS sequence"/>
</dbReference>
<dbReference type="SUPFAM" id="SSF88713">
    <property type="entry name" value="Glycoside hydrolase/deacetylase"/>
    <property type="match status" value="1"/>
</dbReference>
<comment type="caution">
    <text evidence="7">The sequence shown here is derived from an EMBL/GenBank/DDBJ whole genome shotgun (WGS) entry which is preliminary data.</text>
</comment>
<feature type="domain" description="Isochorismatase-like" evidence="6">
    <location>
        <begin position="647"/>
        <end position="831"/>
    </location>
</feature>
<dbReference type="EMBL" id="JABMIG020000007">
    <property type="protein sequence ID" value="KAL3804465.1"/>
    <property type="molecule type" value="Genomic_DNA"/>
</dbReference>
<dbReference type="Gene3D" id="3.40.50.850">
    <property type="entry name" value="Isochorismatase-like"/>
    <property type="match status" value="1"/>
</dbReference>
<proteinExistence type="inferred from homology"/>
<evidence type="ECO:0000256" key="1">
    <source>
        <dbReference type="ARBA" id="ARBA00006336"/>
    </source>
</evidence>
<dbReference type="AlphaFoldDB" id="A0ABD3R309"/>
<organism evidence="7 8">
    <name type="scientific">Cyclotella cryptica</name>
    <dbReference type="NCBI Taxonomy" id="29204"/>
    <lineage>
        <taxon>Eukaryota</taxon>
        <taxon>Sar</taxon>
        <taxon>Stramenopiles</taxon>
        <taxon>Ochrophyta</taxon>
        <taxon>Bacillariophyta</taxon>
        <taxon>Coscinodiscophyceae</taxon>
        <taxon>Thalassiosirophycidae</taxon>
        <taxon>Stephanodiscales</taxon>
        <taxon>Stephanodiscaceae</taxon>
        <taxon>Cyclotella</taxon>
    </lineage>
</organism>
<dbReference type="InterPro" id="IPR011330">
    <property type="entry name" value="Glyco_hydro/deAcase_b/a-brl"/>
</dbReference>
<keyword evidence="8" id="KW-1185">Reference proteome</keyword>
<accession>A0ABD3R309</accession>
<comment type="similarity">
    <text evidence="1">Belongs to the isochorismatase family.</text>
</comment>
<keyword evidence="4" id="KW-0456">Lyase</keyword>
<evidence type="ECO:0000256" key="4">
    <source>
        <dbReference type="ARBA" id="ARBA00023239"/>
    </source>
</evidence>
<gene>
    <name evidence="7" type="ORF">HJC23_002504</name>
</gene>
<dbReference type="PANTHER" id="PTHR43123">
    <property type="entry name" value="POLYSACCHARIDE DEACETYLASE-RELATED"/>
    <property type="match status" value="1"/>
</dbReference>
<evidence type="ECO:0000313" key="7">
    <source>
        <dbReference type="EMBL" id="KAL3804465.1"/>
    </source>
</evidence>
<evidence type="ECO:0000256" key="2">
    <source>
        <dbReference type="ARBA" id="ARBA00011738"/>
    </source>
</evidence>
<reference evidence="7 8" key="1">
    <citation type="journal article" date="2020" name="G3 (Bethesda)">
        <title>Improved Reference Genome for Cyclotella cryptica CCMP332, a Model for Cell Wall Morphogenesis, Salinity Adaptation, and Lipid Production in Diatoms (Bacillariophyta).</title>
        <authorList>
            <person name="Roberts W.R."/>
            <person name="Downey K.M."/>
            <person name="Ruck E.C."/>
            <person name="Traller J.C."/>
            <person name="Alverson A.J."/>
        </authorList>
    </citation>
    <scope>NUCLEOTIDE SEQUENCE [LARGE SCALE GENOMIC DNA]</scope>
    <source>
        <strain evidence="7 8">CCMP332</strain>
    </source>
</reference>
<dbReference type="GO" id="GO:0050385">
    <property type="term" value="F:ureidoglycolate lyase activity"/>
    <property type="evidence" value="ECO:0007669"/>
    <property type="project" value="UniProtKB-EC"/>
</dbReference>
<dbReference type="SUPFAM" id="SSF51182">
    <property type="entry name" value="RmlC-like cupins"/>
    <property type="match status" value="1"/>
</dbReference>
<dbReference type="GO" id="GO:0006144">
    <property type="term" value="P:purine nucleobase metabolic process"/>
    <property type="evidence" value="ECO:0007669"/>
    <property type="project" value="UniProtKB-KW"/>
</dbReference>
<dbReference type="Pfam" id="PF00857">
    <property type="entry name" value="Isochorismatase"/>
    <property type="match status" value="1"/>
</dbReference>
<evidence type="ECO:0000256" key="5">
    <source>
        <dbReference type="ARBA" id="ARBA00047684"/>
    </source>
</evidence>
<evidence type="ECO:0000259" key="6">
    <source>
        <dbReference type="Pfam" id="PF00857"/>
    </source>
</evidence>